<sequence length="134" mass="15107">MDPQDAHRGSQNEESEVRTSLLETQFWARIGVSGQDCGNSRRSYLKRPKETGTSTSTMLRAKRQIARRSSYPRRGSRSSIIHPTLLTLPPQTSSTSPSRRRCSRAWRSSTRASRRSGPGREGHPGSQFCDAFRK</sequence>
<dbReference type="AlphaFoldDB" id="A0A7T8KB12"/>
<name>A0A7T8KB12_CALRO</name>
<accession>A0A7T8KB12</accession>
<feature type="compositionally biased region" description="Low complexity" evidence="1">
    <location>
        <begin position="77"/>
        <end position="97"/>
    </location>
</feature>
<protein>
    <submittedName>
        <fullName evidence="2">Uncharacterized protein</fullName>
    </submittedName>
</protein>
<evidence type="ECO:0000256" key="1">
    <source>
        <dbReference type="SAM" id="MobiDB-lite"/>
    </source>
</evidence>
<dbReference type="Proteomes" id="UP000595437">
    <property type="component" value="Chromosome 3"/>
</dbReference>
<feature type="compositionally biased region" description="Basic residues" evidence="1">
    <location>
        <begin position="60"/>
        <end position="76"/>
    </location>
</feature>
<evidence type="ECO:0000313" key="2">
    <source>
        <dbReference type="EMBL" id="QQP52286.1"/>
    </source>
</evidence>
<reference evidence="3" key="1">
    <citation type="submission" date="2021-01" db="EMBL/GenBank/DDBJ databases">
        <title>Caligus Genome Assembly.</title>
        <authorList>
            <person name="Gallardo-Escarate C."/>
        </authorList>
    </citation>
    <scope>NUCLEOTIDE SEQUENCE [LARGE SCALE GENOMIC DNA]</scope>
</reference>
<evidence type="ECO:0000313" key="3">
    <source>
        <dbReference type="Proteomes" id="UP000595437"/>
    </source>
</evidence>
<feature type="region of interest" description="Disordered" evidence="1">
    <location>
        <begin position="36"/>
        <end position="134"/>
    </location>
</feature>
<dbReference type="EMBL" id="CP045892">
    <property type="protein sequence ID" value="QQP52286.1"/>
    <property type="molecule type" value="Genomic_DNA"/>
</dbReference>
<keyword evidence="3" id="KW-1185">Reference proteome</keyword>
<proteinExistence type="predicted"/>
<organism evidence="2 3">
    <name type="scientific">Caligus rogercresseyi</name>
    <name type="common">Sea louse</name>
    <dbReference type="NCBI Taxonomy" id="217165"/>
    <lineage>
        <taxon>Eukaryota</taxon>
        <taxon>Metazoa</taxon>
        <taxon>Ecdysozoa</taxon>
        <taxon>Arthropoda</taxon>
        <taxon>Crustacea</taxon>
        <taxon>Multicrustacea</taxon>
        <taxon>Hexanauplia</taxon>
        <taxon>Copepoda</taxon>
        <taxon>Siphonostomatoida</taxon>
        <taxon>Caligidae</taxon>
        <taxon>Caligus</taxon>
    </lineage>
</organism>
<gene>
    <name evidence="2" type="ORF">FKW44_004396</name>
</gene>